<dbReference type="Gene3D" id="1.10.3720.10">
    <property type="entry name" value="MetI-like"/>
    <property type="match status" value="1"/>
</dbReference>
<dbReference type="Pfam" id="PF00528">
    <property type="entry name" value="BPD_transp_1"/>
    <property type="match status" value="1"/>
</dbReference>
<dbReference type="InterPro" id="IPR025966">
    <property type="entry name" value="OppC_N"/>
</dbReference>
<dbReference type="CDD" id="cd06261">
    <property type="entry name" value="TM_PBP2"/>
    <property type="match status" value="1"/>
</dbReference>
<proteinExistence type="inferred from homology"/>
<evidence type="ECO:0000256" key="5">
    <source>
        <dbReference type="ARBA" id="ARBA00022989"/>
    </source>
</evidence>
<dbReference type="GO" id="GO:0055085">
    <property type="term" value="P:transmembrane transport"/>
    <property type="evidence" value="ECO:0007669"/>
    <property type="project" value="InterPro"/>
</dbReference>
<evidence type="ECO:0000256" key="6">
    <source>
        <dbReference type="ARBA" id="ARBA00023136"/>
    </source>
</evidence>
<dbReference type="GO" id="GO:0005886">
    <property type="term" value="C:plasma membrane"/>
    <property type="evidence" value="ECO:0007669"/>
    <property type="project" value="UniProtKB-SubCell"/>
</dbReference>
<gene>
    <name evidence="9" type="ORF">HGA13_08665</name>
</gene>
<organism evidence="9 10">
    <name type="scientific">Nocardia speluncae</name>
    <dbReference type="NCBI Taxonomy" id="419477"/>
    <lineage>
        <taxon>Bacteria</taxon>
        <taxon>Bacillati</taxon>
        <taxon>Actinomycetota</taxon>
        <taxon>Actinomycetes</taxon>
        <taxon>Mycobacteriales</taxon>
        <taxon>Nocardiaceae</taxon>
        <taxon>Nocardia</taxon>
    </lineage>
</organism>
<dbReference type="SUPFAM" id="SSF161098">
    <property type="entry name" value="MetI-like"/>
    <property type="match status" value="1"/>
</dbReference>
<feature type="transmembrane region" description="Helical" evidence="7">
    <location>
        <begin position="217"/>
        <end position="242"/>
    </location>
</feature>
<keyword evidence="4 7" id="KW-0812">Transmembrane</keyword>
<comment type="subcellular location">
    <subcellularLocation>
        <location evidence="1 7">Cell membrane</location>
        <topology evidence="1 7">Multi-pass membrane protein</topology>
    </subcellularLocation>
</comment>
<keyword evidence="6 7" id="KW-0472">Membrane</keyword>
<dbReference type="InterPro" id="IPR035906">
    <property type="entry name" value="MetI-like_sf"/>
</dbReference>
<dbReference type="InterPro" id="IPR000515">
    <property type="entry name" value="MetI-like"/>
</dbReference>
<evidence type="ECO:0000313" key="10">
    <source>
        <dbReference type="Proteomes" id="UP000565715"/>
    </source>
</evidence>
<evidence type="ECO:0000256" key="1">
    <source>
        <dbReference type="ARBA" id="ARBA00004651"/>
    </source>
</evidence>
<dbReference type="AlphaFoldDB" id="A0A846XAT8"/>
<dbReference type="Pfam" id="PF12911">
    <property type="entry name" value="OppC_N"/>
    <property type="match status" value="1"/>
</dbReference>
<dbReference type="EMBL" id="JAAXOO010000002">
    <property type="protein sequence ID" value="NKY33138.1"/>
    <property type="molecule type" value="Genomic_DNA"/>
</dbReference>
<evidence type="ECO:0000256" key="3">
    <source>
        <dbReference type="ARBA" id="ARBA00022475"/>
    </source>
</evidence>
<dbReference type="RefSeq" id="WP_068040391.1">
    <property type="nucleotide sequence ID" value="NZ_JAAXOO010000002.1"/>
</dbReference>
<feature type="domain" description="ABC transmembrane type-1" evidence="8">
    <location>
        <begin position="96"/>
        <end position="285"/>
    </location>
</feature>
<feature type="transmembrane region" description="Helical" evidence="7">
    <location>
        <begin position="100"/>
        <end position="123"/>
    </location>
</feature>
<dbReference type="PROSITE" id="PS50928">
    <property type="entry name" value="ABC_TM1"/>
    <property type="match status" value="1"/>
</dbReference>
<feature type="transmembrane region" description="Helical" evidence="7">
    <location>
        <begin position="35"/>
        <end position="57"/>
    </location>
</feature>
<evidence type="ECO:0000313" key="9">
    <source>
        <dbReference type="EMBL" id="NKY33138.1"/>
    </source>
</evidence>
<evidence type="ECO:0000256" key="7">
    <source>
        <dbReference type="RuleBase" id="RU363032"/>
    </source>
</evidence>
<dbReference type="InterPro" id="IPR050366">
    <property type="entry name" value="BP-dependent_transpt_permease"/>
</dbReference>
<protein>
    <submittedName>
        <fullName evidence="9">ABC transporter permease</fullName>
    </submittedName>
</protein>
<keyword evidence="5 7" id="KW-1133">Transmembrane helix</keyword>
<evidence type="ECO:0000256" key="4">
    <source>
        <dbReference type="ARBA" id="ARBA00022692"/>
    </source>
</evidence>
<name>A0A846XAT8_9NOCA</name>
<evidence type="ECO:0000259" key="8">
    <source>
        <dbReference type="PROSITE" id="PS50928"/>
    </source>
</evidence>
<sequence>MTTRRTPGAPVRVLRFKVRRRLKSRVLKRLLHNKIAVASMVVLFLLIVVAAVGPLLAPHDPNAVSLSQRLMGPSGAHWLGTDELGRDVLSRVIVATRVDLLASAQAVGLALLIGVPLGIVAGYAGGVADALLSRIIDALMTLPPLILAVVVVAILGPGLHNAMLAIAILIVPSFYRIVRASTEGARSELYIESARASGCSSWRILWRHILPAVSPPLLVQASFSASVVIVAEASLSFLGLGARAPQATWGLMLSDASANITTSSYLIYPPAVMVAITILAFSLLGDGLRDALGRQTTDGR</sequence>
<keyword evidence="10" id="KW-1185">Reference proteome</keyword>
<dbReference type="PANTHER" id="PTHR43386:SF25">
    <property type="entry name" value="PEPTIDE ABC TRANSPORTER PERMEASE PROTEIN"/>
    <property type="match status" value="1"/>
</dbReference>
<reference evidence="9 10" key="1">
    <citation type="submission" date="2020-04" db="EMBL/GenBank/DDBJ databases">
        <title>MicrobeNet Type strains.</title>
        <authorList>
            <person name="Nicholson A.C."/>
        </authorList>
    </citation>
    <scope>NUCLEOTIDE SEQUENCE [LARGE SCALE GENOMIC DNA]</scope>
    <source>
        <strain evidence="9 10">DSM 45078</strain>
    </source>
</reference>
<dbReference type="PANTHER" id="PTHR43386">
    <property type="entry name" value="OLIGOPEPTIDE TRANSPORT SYSTEM PERMEASE PROTEIN APPC"/>
    <property type="match status" value="1"/>
</dbReference>
<keyword evidence="2 7" id="KW-0813">Transport</keyword>
<feature type="transmembrane region" description="Helical" evidence="7">
    <location>
        <begin position="262"/>
        <end position="284"/>
    </location>
</feature>
<dbReference type="Proteomes" id="UP000565715">
    <property type="component" value="Unassembled WGS sequence"/>
</dbReference>
<keyword evidence="3" id="KW-1003">Cell membrane</keyword>
<evidence type="ECO:0000256" key="2">
    <source>
        <dbReference type="ARBA" id="ARBA00022448"/>
    </source>
</evidence>
<accession>A0A846XAT8</accession>
<comment type="caution">
    <text evidence="9">The sequence shown here is derived from an EMBL/GenBank/DDBJ whole genome shotgun (WGS) entry which is preliminary data.</text>
</comment>
<comment type="similarity">
    <text evidence="7">Belongs to the binding-protein-dependent transport system permease family.</text>
</comment>